<evidence type="ECO:0000256" key="1">
    <source>
        <dbReference type="ARBA" id="ARBA00023125"/>
    </source>
</evidence>
<dbReference type="InterPro" id="IPR006119">
    <property type="entry name" value="Resolv_N"/>
</dbReference>
<dbReference type="CDD" id="cd00338">
    <property type="entry name" value="Ser_Recombinase"/>
    <property type="match status" value="1"/>
</dbReference>
<organism evidence="5 6">
    <name type="scientific">Enterocloster bolteae 90B8</name>
    <dbReference type="NCBI Taxonomy" id="997897"/>
    <lineage>
        <taxon>Bacteria</taxon>
        <taxon>Bacillati</taxon>
        <taxon>Bacillota</taxon>
        <taxon>Clostridia</taxon>
        <taxon>Lachnospirales</taxon>
        <taxon>Lachnospiraceae</taxon>
        <taxon>Enterocloster</taxon>
    </lineage>
</organism>
<dbReference type="InterPro" id="IPR025827">
    <property type="entry name" value="Zn_ribbon_recom_dom"/>
</dbReference>
<feature type="domain" description="Recombinase" evidence="4">
    <location>
        <begin position="176"/>
        <end position="301"/>
    </location>
</feature>
<evidence type="ECO:0000259" key="4">
    <source>
        <dbReference type="PROSITE" id="PS51737"/>
    </source>
</evidence>
<dbReference type="HOGENOM" id="CLU_010686_0_5_9"/>
<reference evidence="5 6" key="1">
    <citation type="submission" date="2013-01" db="EMBL/GenBank/DDBJ databases">
        <title>The Genome Sequence of Clostridium bolteae 90B8.</title>
        <authorList>
            <consortium name="The Broad Institute Genome Sequencing Platform"/>
            <person name="Earl A."/>
            <person name="Ward D."/>
            <person name="Feldgarden M."/>
            <person name="Gevers D."/>
            <person name="Courvalin P."/>
            <person name="Lambert T."/>
            <person name="Walker B."/>
            <person name="Young S.K."/>
            <person name="Zeng Q."/>
            <person name="Gargeya S."/>
            <person name="Fitzgerald M."/>
            <person name="Haas B."/>
            <person name="Abouelleil A."/>
            <person name="Alvarado L."/>
            <person name="Arachchi H.M."/>
            <person name="Berlin A.M."/>
            <person name="Chapman S.B."/>
            <person name="Dewar J."/>
            <person name="Goldberg J."/>
            <person name="Griggs A."/>
            <person name="Gujja S."/>
            <person name="Hansen M."/>
            <person name="Howarth C."/>
            <person name="Imamovic A."/>
            <person name="Larimer J."/>
            <person name="McCowan C."/>
            <person name="Murphy C."/>
            <person name="Neiman D."/>
            <person name="Pearson M."/>
            <person name="Priest M."/>
            <person name="Roberts A."/>
            <person name="Saif S."/>
            <person name="Shea T."/>
            <person name="Sisk P."/>
            <person name="Sykes S."/>
            <person name="Wortman J."/>
            <person name="Nusbaum C."/>
            <person name="Birren B."/>
        </authorList>
    </citation>
    <scope>NUCLEOTIDE SEQUENCE [LARGE SCALE GENOMIC DNA]</scope>
    <source>
        <strain evidence="5 6">90B8</strain>
    </source>
</reference>
<dbReference type="GO" id="GO:0003677">
    <property type="term" value="F:DNA binding"/>
    <property type="evidence" value="ECO:0007669"/>
    <property type="project" value="UniProtKB-KW"/>
</dbReference>
<dbReference type="SUPFAM" id="SSF53041">
    <property type="entry name" value="Resolvase-like"/>
    <property type="match status" value="1"/>
</dbReference>
<evidence type="ECO:0000313" key="6">
    <source>
        <dbReference type="Proteomes" id="UP000013041"/>
    </source>
</evidence>
<dbReference type="PROSITE" id="PS51737">
    <property type="entry name" value="RECOMBINASE_DNA_BIND"/>
    <property type="match status" value="1"/>
</dbReference>
<accession>N9ZPL9</accession>
<dbReference type="AlphaFoldDB" id="N9ZPL9"/>
<dbReference type="RefSeq" id="WP_002571447.1">
    <property type="nucleotide sequence ID" value="NZ_KB851149.1"/>
</dbReference>
<dbReference type="GO" id="GO:0000150">
    <property type="term" value="F:DNA strand exchange activity"/>
    <property type="evidence" value="ECO:0007669"/>
    <property type="project" value="InterPro"/>
</dbReference>
<protein>
    <recommendedName>
        <fullName evidence="7">Site-specific recombinase</fullName>
    </recommendedName>
</protein>
<dbReference type="Gene3D" id="3.40.50.1390">
    <property type="entry name" value="Resolvase, N-terminal catalytic domain"/>
    <property type="match status" value="1"/>
</dbReference>
<dbReference type="InterPro" id="IPR038109">
    <property type="entry name" value="DNA_bind_recomb_sf"/>
</dbReference>
<dbReference type="PANTHER" id="PTHR30461:SF2">
    <property type="entry name" value="SERINE RECOMBINASE PINE-RELATED"/>
    <property type="match status" value="1"/>
</dbReference>
<dbReference type="InterPro" id="IPR011109">
    <property type="entry name" value="DNA_bind_recombinase_dom"/>
</dbReference>
<evidence type="ECO:0000259" key="3">
    <source>
        <dbReference type="PROSITE" id="PS51736"/>
    </source>
</evidence>
<dbReference type="Pfam" id="PF00239">
    <property type="entry name" value="Resolvase"/>
    <property type="match status" value="1"/>
</dbReference>
<dbReference type="InterPro" id="IPR036162">
    <property type="entry name" value="Resolvase-like_N_sf"/>
</dbReference>
<dbReference type="Pfam" id="PF07508">
    <property type="entry name" value="Recombinase"/>
    <property type="match status" value="1"/>
</dbReference>
<dbReference type="Proteomes" id="UP000013041">
    <property type="component" value="Unassembled WGS sequence"/>
</dbReference>
<dbReference type="PANTHER" id="PTHR30461">
    <property type="entry name" value="DNA-INVERTASE FROM LAMBDOID PROPHAGE"/>
    <property type="match status" value="1"/>
</dbReference>
<evidence type="ECO:0000256" key="2">
    <source>
        <dbReference type="ARBA" id="ARBA00023172"/>
    </source>
</evidence>
<dbReference type="Pfam" id="PF13408">
    <property type="entry name" value="Zn_ribbon_recom"/>
    <property type="match status" value="1"/>
</dbReference>
<dbReference type="EMBL" id="AGYG01000009">
    <property type="protein sequence ID" value="ENZ41800.1"/>
    <property type="molecule type" value="Genomic_DNA"/>
</dbReference>
<evidence type="ECO:0000313" key="5">
    <source>
        <dbReference type="EMBL" id="ENZ41800.1"/>
    </source>
</evidence>
<gene>
    <name evidence="5" type="ORF">HMPREF1097_01176</name>
</gene>
<dbReference type="SMART" id="SM00857">
    <property type="entry name" value="Resolvase"/>
    <property type="match status" value="1"/>
</dbReference>
<name>N9ZPL9_9FIRM</name>
<proteinExistence type="predicted"/>
<dbReference type="PATRIC" id="fig|997897.5.peg.1253"/>
<dbReference type="InterPro" id="IPR050639">
    <property type="entry name" value="SSR_resolvase"/>
</dbReference>
<feature type="domain" description="Resolvase/invertase-type recombinase catalytic" evidence="3">
    <location>
        <begin position="20"/>
        <end position="168"/>
    </location>
</feature>
<evidence type="ECO:0008006" key="7">
    <source>
        <dbReference type="Google" id="ProtNLM"/>
    </source>
</evidence>
<sequence length="522" mass="60440">MEKRNVQVIPKRVHPTAALRVCGYARVSTDEEEQLESFVTQVEYYTHLIQKNPEWIYTGVYADEGISGTSTSRRDEFNRMIRDCKRGRIDLIITKSISRFARNTFECIQVIRELKAMGIGIYFEKERINTLSAESELALTIYISVAQEESISISQNAKWAIQRRMRDGSWLISSVAYGYRKDEQGELIPEPNEARIVKRIYDEYLSGVGHFAIAMILNKEGIPSPRGGKWADDTIRGILMNDIYAGDLRCQKFFNEDLFPHKRRRNRGEYPQYLIPDDHEAIISRERASLVRETMEFRKQCLGIGVRTGMYQERYSFSGRIVCGECGAHFKRQKIKVNETNRYIKWSCKNHLMNKESCKMTGIREETLQNAFIRLSRKLHDNVRTLLVPLVNDISSLHLDEEKKEEINSYNNQILKIEKQIQLFRGHVSGGTMDAAIFIQKSQQLKGEIAYLKELRNRELENGSYDIILEELKTLIQCVDDDIKTGTFDGNLFDKIVKQVTVTNDRKANFHLISGLCLTEDL</sequence>
<keyword evidence="2" id="KW-0233">DNA recombination</keyword>
<comment type="caution">
    <text evidence="5">The sequence shown here is derived from an EMBL/GenBank/DDBJ whole genome shotgun (WGS) entry which is preliminary data.</text>
</comment>
<dbReference type="Gene3D" id="3.90.1750.20">
    <property type="entry name" value="Putative Large Serine Recombinase, Chain B, Domain 2"/>
    <property type="match status" value="1"/>
</dbReference>
<dbReference type="PROSITE" id="PS51736">
    <property type="entry name" value="RECOMBINASES_3"/>
    <property type="match status" value="1"/>
</dbReference>
<keyword evidence="1" id="KW-0238">DNA-binding</keyword>